<dbReference type="EMBL" id="CP060138">
    <property type="protein sequence ID" value="QQV74739.1"/>
    <property type="molecule type" value="Genomic_DNA"/>
</dbReference>
<organism evidence="7 8">
    <name type="scientific">Rickettsia tillamookensis</name>
    <dbReference type="NCBI Taxonomy" id="2761623"/>
    <lineage>
        <taxon>Bacteria</taxon>
        <taxon>Pseudomonadati</taxon>
        <taxon>Pseudomonadota</taxon>
        <taxon>Alphaproteobacteria</taxon>
        <taxon>Rickettsiales</taxon>
        <taxon>Rickettsiaceae</taxon>
        <taxon>Rickettsieae</taxon>
        <taxon>Rickettsia</taxon>
        <taxon>spotted fever group</taxon>
    </lineage>
</organism>
<gene>
    <name evidence="7" type="ORF">H6P87_00277</name>
</gene>
<evidence type="ECO:0000256" key="3">
    <source>
        <dbReference type="ARBA" id="ARBA00022692"/>
    </source>
</evidence>
<dbReference type="PANTHER" id="PTHR42865">
    <property type="entry name" value="PROTON/GLUTAMATE-ASPARTATE SYMPORTER"/>
    <property type="match status" value="1"/>
</dbReference>
<feature type="transmembrane region" description="Helical" evidence="6">
    <location>
        <begin position="34"/>
        <end position="56"/>
    </location>
</feature>
<feature type="transmembrane region" description="Helical" evidence="6">
    <location>
        <begin position="127"/>
        <end position="151"/>
    </location>
</feature>
<dbReference type="InterPro" id="IPR001991">
    <property type="entry name" value="Na-dicarboxylate_symporter"/>
</dbReference>
<dbReference type="Pfam" id="PF00375">
    <property type="entry name" value="SDF"/>
    <property type="match status" value="1"/>
</dbReference>
<keyword evidence="2" id="KW-0813">Transport</keyword>
<evidence type="ECO:0000313" key="8">
    <source>
        <dbReference type="Proteomes" id="UP000595296"/>
    </source>
</evidence>
<feature type="transmembrane region" description="Helical" evidence="6">
    <location>
        <begin position="234"/>
        <end position="253"/>
    </location>
</feature>
<keyword evidence="4 6" id="KW-1133">Transmembrane helix</keyword>
<evidence type="ECO:0000313" key="7">
    <source>
        <dbReference type="EMBL" id="QQV74739.1"/>
    </source>
</evidence>
<dbReference type="InterPro" id="IPR036458">
    <property type="entry name" value="Na:dicarbo_symporter_sf"/>
</dbReference>
<accession>A0A9E6SQ39</accession>
<feature type="transmembrane region" description="Helical" evidence="6">
    <location>
        <begin position="302"/>
        <end position="331"/>
    </location>
</feature>
<feature type="transmembrane region" description="Helical" evidence="6">
    <location>
        <begin position="68"/>
        <end position="95"/>
    </location>
</feature>
<feature type="transmembrane region" description="Helical" evidence="6">
    <location>
        <begin position="163"/>
        <end position="181"/>
    </location>
</feature>
<reference evidence="7 8" key="1">
    <citation type="journal article" date="2021" name="Int. J. Syst. Evol. Microbiol.">
        <title>Characterization of a novel transitional group Rickettsia species (Rickettsia tillamookensis sp. nov.) from the western black-legged tick, Ixodes pacificus.</title>
        <authorList>
            <person name="Gauthier D.T."/>
            <person name="Karpathy S.E."/>
            <person name="Grizzard S.L."/>
            <person name="Batra D."/>
            <person name="Rowe L.A."/>
            <person name="Paddock C.D."/>
        </authorList>
    </citation>
    <scope>NUCLEOTIDE SEQUENCE [LARGE SCALE GENOMIC DNA]</scope>
    <source>
        <strain evidence="7 8">Tillamook 23</strain>
    </source>
</reference>
<evidence type="ECO:0000256" key="2">
    <source>
        <dbReference type="ARBA" id="ARBA00022448"/>
    </source>
</evidence>
<dbReference type="Gene3D" id="1.10.3860.10">
    <property type="entry name" value="Sodium:dicarboxylate symporter"/>
    <property type="match status" value="1"/>
</dbReference>
<proteinExistence type="predicted"/>
<evidence type="ECO:0000256" key="5">
    <source>
        <dbReference type="ARBA" id="ARBA00023136"/>
    </source>
</evidence>
<feature type="transmembrane region" description="Helical" evidence="6">
    <location>
        <begin position="343"/>
        <end position="363"/>
    </location>
</feature>
<dbReference type="SUPFAM" id="SSF118215">
    <property type="entry name" value="Proton glutamate symport protein"/>
    <property type="match status" value="1"/>
</dbReference>
<comment type="subcellular location">
    <subcellularLocation>
        <location evidence="1">Membrane</location>
        <topology evidence="1">Multi-pass membrane protein</topology>
    </subcellularLocation>
</comment>
<dbReference type="PANTHER" id="PTHR42865:SF8">
    <property type="entry name" value="SERINE_THREONINE TRANSPORTER SSTT"/>
    <property type="match status" value="1"/>
</dbReference>
<protein>
    <recommendedName>
        <fullName evidence="9">Transporter</fullName>
    </recommendedName>
</protein>
<evidence type="ECO:0000256" key="4">
    <source>
        <dbReference type="ARBA" id="ARBA00022989"/>
    </source>
</evidence>
<evidence type="ECO:0000256" key="1">
    <source>
        <dbReference type="ARBA" id="ARBA00004141"/>
    </source>
</evidence>
<dbReference type="Proteomes" id="UP000595296">
    <property type="component" value="Chromosome"/>
</dbReference>
<evidence type="ECO:0008006" key="9">
    <source>
        <dbReference type="Google" id="ProtNLM"/>
    </source>
</evidence>
<keyword evidence="5 6" id="KW-0472">Membrane</keyword>
<keyword evidence="3 6" id="KW-0812">Transmembrane</keyword>
<feature type="transmembrane region" description="Helical" evidence="6">
    <location>
        <begin position="273"/>
        <end position="290"/>
    </location>
</feature>
<evidence type="ECO:0000256" key="6">
    <source>
        <dbReference type="SAM" id="Phobius"/>
    </source>
</evidence>
<name>A0A9E6SQ39_9RICK</name>
<sequence length="382" mass="42424">MFRKMPLILMAIIIAIILLNPLMSLEVKRLLYSISLSIKSIIGLFLPLIIFGLLFKSVVMLAKDATRIVFLILLLVCGSNFCSTFISHYVGIYIYQFDLSMISPIENDSLKPLWLLNFPNIISNDKIVFSSIILGFISSKFCAEIAIGLAFKIEAFVAKILRLFIYIIPLFIMGFIVKLQFDEVLGIIIKDYMFIFGTIAFAQFGYIFLAYFILSNCRVKEFIVSLSNMMPASISGFSAMSSVVSMPLSIIGAENNTNNKALARTVVPITVNIHLVGDCFAIPILAYAILKSYGLAEPTLFNYLIFAFYFVLAKFSVAAIPGGGIIVMLPILEQYLGFNTNMMSLITALYILFDPVITCANVLGNGAFVKLIDNIYSVTQKA</sequence>
<feature type="transmembrane region" description="Helical" evidence="6">
    <location>
        <begin position="193"/>
        <end position="214"/>
    </location>
</feature>
<keyword evidence="8" id="KW-1185">Reference proteome</keyword>